<evidence type="ECO:0000313" key="5">
    <source>
        <dbReference type="EMBL" id="KAI5082831.1"/>
    </source>
</evidence>
<dbReference type="EMBL" id="JABFUD020000002">
    <property type="protein sequence ID" value="KAI5082831.1"/>
    <property type="molecule type" value="Genomic_DNA"/>
</dbReference>
<keyword evidence="6" id="KW-1185">Reference proteome</keyword>
<dbReference type="InterPro" id="IPR006121">
    <property type="entry name" value="HMA_dom"/>
</dbReference>
<feature type="domain" description="HMA" evidence="4">
    <location>
        <begin position="24"/>
        <end position="88"/>
    </location>
</feature>
<evidence type="ECO:0000259" key="4">
    <source>
        <dbReference type="PROSITE" id="PS50846"/>
    </source>
</evidence>
<dbReference type="GO" id="GO:0046872">
    <property type="term" value="F:metal ion binding"/>
    <property type="evidence" value="ECO:0007669"/>
    <property type="project" value="UniProtKB-KW"/>
</dbReference>
<comment type="similarity">
    <text evidence="3">Belongs to the HIPP family.</text>
</comment>
<dbReference type="PANTHER" id="PTHR45868:SF74">
    <property type="entry name" value="HEAVY METAL-ASSOCIATED ISOPRENYLATED PLANT PROTEIN 33"/>
    <property type="match status" value="1"/>
</dbReference>
<name>A0A9D4VAC2_ADICA</name>
<dbReference type="Pfam" id="PF00403">
    <property type="entry name" value="HMA"/>
    <property type="match status" value="1"/>
</dbReference>
<dbReference type="InterPro" id="IPR036163">
    <property type="entry name" value="HMA_dom_sf"/>
</dbReference>
<keyword evidence="2" id="KW-0449">Lipoprotein</keyword>
<dbReference type="OrthoDB" id="689350at2759"/>
<evidence type="ECO:0000256" key="3">
    <source>
        <dbReference type="ARBA" id="ARBA00024045"/>
    </source>
</evidence>
<dbReference type="AlphaFoldDB" id="A0A9D4VAC2"/>
<evidence type="ECO:0000256" key="2">
    <source>
        <dbReference type="ARBA" id="ARBA00023289"/>
    </source>
</evidence>
<dbReference type="CDD" id="cd00371">
    <property type="entry name" value="HMA"/>
    <property type="match status" value="1"/>
</dbReference>
<dbReference type="SUPFAM" id="SSF55008">
    <property type="entry name" value="HMA, heavy metal-associated domain"/>
    <property type="match status" value="1"/>
</dbReference>
<comment type="caution">
    <text evidence="5">The sequence shown here is derived from an EMBL/GenBank/DDBJ whole genome shotgun (WGS) entry which is preliminary data.</text>
</comment>
<keyword evidence="1" id="KW-0479">Metal-binding</keyword>
<dbReference type="Proteomes" id="UP000886520">
    <property type="component" value="Chromosome 3"/>
</dbReference>
<dbReference type="PROSITE" id="PS50846">
    <property type="entry name" value="HMA_2"/>
    <property type="match status" value="1"/>
</dbReference>
<evidence type="ECO:0000313" key="6">
    <source>
        <dbReference type="Proteomes" id="UP000886520"/>
    </source>
</evidence>
<gene>
    <name evidence="5" type="ORF">GOP47_0002574</name>
</gene>
<evidence type="ECO:0000256" key="1">
    <source>
        <dbReference type="ARBA" id="ARBA00022723"/>
    </source>
</evidence>
<organism evidence="5 6">
    <name type="scientific">Adiantum capillus-veneris</name>
    <name type="common">Maidenhair fern</name>
    <dbReference type="NCBI Taxonomy" id="13818"/>
    <lineage>
        <taxon>Eukaryota</taxon>
        <taxon>Viridiplantae</taxon>
        <taxon>Streptophyta</taxon>
        <taxon>Embryophyta</taxon>
        <taxon>Tracheophyta</taxon>
        <taxon>Polypodiopsida</taxon>
        <taxon>Polypodiidae</taxon>
        <taxon>Polypodiales</taxon>
        <taxon>Pteridineae</taxon>
        <taxon>Pteridaceae</taxon>
        <taxon>Vittarioideae</taxon>
        <taxon>Adiantum</taxon>
    </lineage>
</organism>
<keyword evidence="2" id="KW-0636">Prenylation</keyword>
<proteinExistence type="inferred from homology"/>
<dbReference type="PANTHER" id="PTHR45868">
    <property type="entry name" value="HEAVY METAL-ASSOCIATED ISOPRENYLATED PLANT PROTEIN 33-RELATED"/>
    <property type="match status" value="1"/>
</dbReference>
<dbReference type="Gene3D" id="3.30.70.100">
    <property type="match status" value="1"/>
</dbReference>
<sequence>MGKPGNDHHHGASKLPSSAISKLETSITLKVLIHCEGCKRKVKRIIKCVDGVESVTIEPENGKVIVSGKGVDAKDVLQNLHKAGKHAEIWHFGGAGKAPSHMSLPTNLNRPTNNNNHNSNANNVKAVGWDPKLNVEDKKGFNTKGRGNDGNNFNASSGANTNFSHGKSKGGDQMVELGNLVPQKPPNFPNGGSYASGGHFDKPSFPSNNVAILSRNVAPMPSVYYGETSQSGARERR</sequence>
<protein>
    <recommendedName>
        <fullName evidence="4">HMA domain-containing protein</fullName>
    </recommendedName>
</protein>
<accession>A0A9D4VAC2</accession>
<reference evidence="5" key="1">
    <citation type="submission" date="2021-01" db="EMBL/GenBank/DDBJ databases">
        <title>Adiantum capillus-veneris genome.</title>
        <authorList>
            <person name="Fang Y."/>
            <person name="Liao Q."/>
        </authorList>
    </citation>
    <scope>NUCLEOTIDE SEQUENCE</scope>
    <source>
        <strain evidence="5">H3</strain>
        <tissue evidence="5">Leaf</tissue>
    </source>
</reference>